<gene>
    <name evidence="1" type="ORF">AAAT87_15145</name>
</gene>
<organism evidence="1 2">
    <name type="scientific">Segatella sinensis</name>
    <dbReference type="NCBI Taxonomy" id="3085167"/>
    <lineage>
        <taxon>Bacteria</taxon>
        <taxon>Pseudomonadati</taxon>
        <taxon>Bacteroidota</taxon>
        <taxon>Bacteroidia</taxon>
        <taxon>Bacteroidales</taxon>
        <taxon>Prevotellaceae</taxon>
        <taxon>Segatella</taxon>
    </lineage>
</organism>
<evidence type="ECO:0000313" key="2">
    <source>
        <dbReference type="Proteomes" id="UP001465717"/>
    </source>
</evidence>
<comment type="caution">
    <text evidence="1">The sequence shown here is derived from an EMBL/GenBank/DDBJ whole genome shotgun (WGS) entry which is preliminary data.</text>
</comment>
<dbReference type="EMBL" id="JBBNGE010000104">
    <property type="protein sequence ID" value="MEQ2509578.1"/>
    <property type="molecule type" value="Genomic_DNA"/>
</dbReference>
<protein>
    <submittedName>
        <fullName evidence="1">Uncharacterized protein</fullName>
    </submittedName>
</protein>
<keyword evidence="2" id="KW-1185">Reference proteome</keyword>
<dbReference type="Proteomes" id="UP001465717">
    <property type="component" value="Unassembled WGS sequence"/>
</dbReference>
<name>A0ABV1G2E8_9BACT</name>
<proteinExistence type="predicted"/>
<accession>A0ABV1G2E8</accession>
<dbReference type="RefSeq" id="WP_349226891.1">
    <property type="nucleotide sequence ID" value="NZ_JBBNFG020000049.1"/>
</dbReference>
<evidence type="ECO:0000313" key="1">
    <source>
        <dbReference type="EMBL" id="MEQ2509578.1"/>
    </source>
</evidence>
<reference evidence="1 2" key="1">
    <citation type="submission" date="2024-04" db="EMBL/GenBank/DDBJ databases">
        <title>Human intestinal bacterial collection.</title>
        <authorList>
            <person name="Pauvert C."/>
            <person name="Hitch T.C.A."/>
            <person name="Clavel T."/>
        </authorList>
    </citation>
    <scope>NUCLEOTIDE SEQUENCE [LARGE SCALE GENOMIC DNA]</scope>
    <source>
        <strain evidence="1 2">CLA-AA-H174</strain>
    </source>
</reference>
<dbReference type="Gene3D" id="3.40.50.11250">
    <property type="entry name" value="Protein of unknown function DUF3013"/>
    <property type="match status" value="1"/>
</dbReference>
<sequence>MSNDRHFYFNGSVTYIENYYEDHENHHKDSEDSSEMKNDTDEVVFEQSVKVKCASSSAGRSAENLFSTPEGEKDVGLTGKMADAFVKYLKLHHISDSQLSTSDGLLNKSVVAFFLRWSNQGYVSAGVPNGSSITRFLHDDCHLELGVTQKSYGNYIRKKINDGNVDYEVEGFVEDFAKSHNI</sequence>